<name>A0ABX8I484_9ASCO</name>
<evidence type="ECO:0000313" key="2">
    <source>
        <dbReference type="Proteomes" id="UP000825434"/>
    </source>
</evidence>
<dbReference type="Proteomes" id="UP000825434">
    <property type="component" value="Chromosome 2"/>
</dbReference>
<accession>A0ABX8I484</accession>
<gene>
    <name evidence="1" type="ORF">CA3LBN_002349</name>
</gene>
<evidence type="ECO:0000313" key="1">
    <source>
        <dbReference type="EMBL" id="QWU88084.1"/>
    </source>
</evidence>
<protein>
    <submittedName>
        <fullName evidence="1">Uncharacterized protein</fullName>
    </submittedName>
</protein>
<reference evidence="1 2" key="1">
    <citation type="submission" date="2021-06" db="EMBL/GenBank/DDBJ databases">
        <title>Candida outbreak in Lebanon.</title>
        <authorList>
            <person name="Finianos M."/>
        </authorList>
    </citation>
    <scope>NUCLEOTIDE SEQUENCE [LARGE SCALE GENOMIC DNA]</scope>
    <source>
        <strain evidence="1">CA3LBN</strain>
    </source>
</reference>
<dbReference type="EMBL" id="CP076662">
    <property type="protein sequence ID" value="QWU88084.1"/>
    <property type="molecule type" value="Genomic_DNA"/>
</dbReference>
<organism evidence="1 2">
    <name type="scientific">Candidozyma haemuli</name>
    <dbReference type="NCBI Taxonomy" id="45357"/>
    <lineage>
        <taxon>Eukaryota</taxon>
        <taxon>Fungi</taxon>
        <taxon>Dikarya</taxon>
        <taxon>Ascomycota</taxon>
        <taxon>Saccharomycotina</taxon>
        <taxon>Pichiomycetes</taxon>
        <taxon>Metschnikowiaceae</taxon>
        <taxon>Candidozyma</taxon>
    </lineage>
</organism>
<proteinExistence type="predicted"/>
<keyword evidence="2" id="KW-1185">Reference proteome</keyword>
<sequence>MSHSLRGEGSEFDMSSVHKITDDVSLELNAEFFHQPWFLQMLHHRIVLPGMSIPEFLSLSLHLVGDTKTDDRFMEPFHISQVCIELQEFVSVRKYVCSFEDVRTMVVSNTSPNELASLAHQEVVVPPECYDCKLPEIGPTFFTNGFTRSYGLKITMKLVHKSIPGILASTFLELNVAEKKEERINFEECPGSEVSDIYYDIAPPLSQEALEKHMANNQDQLRSFSDDFDQYSLSSHRNGSAGCLLFFIESSRSTCSNLDSTDSNGFIGYFKKSLRLYYAKLACKAYFGGIYQCGRGEKQSNPVPGGDVSNSKKPYAMGCLMVGNDVVEAIPPEQFHRRVRALDIIALLGDEKVPLASRIVMPDDKVSKSFGFDAIAKPGMKLSDIISFTYILPQSFQAASRENQVEDYSMNFTYVEVCLFSIERSGFTILKSKKVLLEKTKLPSIRWSEFKESVPGSLSACAFILPEETFDAVIPLDLQPSKVSFRYSRQFFIEVWVYLTVNGKEHGRSRKFNLFIAK</sequence>